<evidence type="ECO:0000256" key="5">
    <source>
        <dbReference type="SAM" id="MobiDB-lite"/>
    </source>
</evidence>
<evidence type="ECO:0000313" key="6">
    <source>
        <dbReference type="EMBL" id="KAF1983428.1"/>
    </source>
</evidence>
<dbReference type="EMBL" id="ML977175">
    <property type="protein sequence ID" value="KAF1983428.1"/>
    <property type="molecule type" value="Genomic_DNA"/>
</dbReference>
<dbReference type="GO" id="GO:0016433">
    <property type="term" value="F:rRNA (adenine) methyltransferase activity"/>
    <property type="evidence" value="ECO:0007669"/>
    <property type="project" value="UniProtKB-UniRule"/>
</dbReference>
<evidence type="ECO:0000313" key="7">
    <source>
        <dbReference type="Proteomes" id="UP000800041"/>
    </source>
</evidence>
<feature type="binding site" evidence="4">
    <location>
        <position position="116"/>
    </location>
    <ligand>
        <name>S-adenosyl-L-methionine</name>
        <dbReference type="ChEBI" id="CHEBI:59789"/>
    </ligand>
</feature>
<feature type="binding site" evidence="4">
    <location>
        <position position="136"/>
    </location>
    <ligand>
        <name>S-adenosyl-L-methionine</name>
        <dbReference type="ChEBI" id="CHEBI:59789"/>
    </ligand>
</feature>
<dbReference type="HAMAP" id="MF_03044">
    <property type="entry name" value="BMT2"/>
    <property type="match status" value="1"/>
</dbReference>
<dbReference type="OrthoDB" id="5954793at2759"/>
<organism evidence="6 7">
    <name type="scientific">Aulographum hederae CBS 113979</name>
    <dbReference type="NCBI Taxonomy" id="1176131"/>
    <lineage>
        <taxon>Eukaryota</taxon>
        <taxon>Fungi</taxon>
        <taxon>Dikarya</taxon>
        <taxon>Ascomycota</taxon>
        <taxon>Pezizomycotina</taxon>
        <taxon>Dothideomycetes</taxon>
        <taxon>Pleosporomycetidae</taxon>
        <taxon>Aulographales</taxon>
        <taxon>Aulographaceae</taxon>
    </lineage>
</organism>
<keyword evidence="2 4" id="KW-0808">Transferase</keyword>
<dbReference type="PANTHER" id="PTHR21008">
    <property type="entry name" value="S-ADENOSYLMETHIONINE SENSOR UPSTREAM OF MTORC1-RELATED"/>
    <property type="match status" value="1"/>
</dbReference>
<dbReference type="PANTHER" id="PTHR21008:SF1">
    <property type="entry name" value="25S RRNA (ADENINE(2142)-N(1))-METHYLTRANSFERASE"/>
    <property type="match status" value="1"/>
</dbReference>
<accession>A0A6G1GRQ3</accession>
<keyword evidence="4" id="KW-0539">Nucleus</keyword>
<sequence>MKRKRAPGSLAHGRPPHINKPTATLSSKATRTLIRSHHQLHKAHAKALKEGDNLEASRIEEQIEKQGGLKSYQHASIIGQSVARGGDSSKTLLAWLKSELPQTSPGSPPLRVLEVGALSPNNAISTAPGYAVTRIDLNSQHPDIKTQDFMERPVPLFDEKRFDIVSLSLVLNYVPDAEGRGDMLRRTTEFLLQDTPEKESSFLFLVLPAPCLTNSRYLDEKRLGEIMISLGYMRTNRKLTEKLIYYLWKYVPDRTKGSRRSFSKTEVNPGRSRNNFCVVLR</sequence>
<keyword evidence="3 4" id="KW-0949">S-adenosyl-L-methionine</keyword>
<gene>
    <name evidence="6" type="ORF">K402DRAFT_338378</name>
</gene>
<dbReference type="GO" id="GO:0005730">
    <property type="term" value="C:nucleolus"/>
    <property type="evidence" value="ECO:0007669"/>
    <property type="project" value="UniProtKB-SubCell"/>
</dbReference>
<dbReference type="Proteomes" id="UP000800041">
    <property type="component" value="Unassembled WGS sequence"/>
</dbReference>
<proteinExistence type="inferred from homology"/>
<comment type="similarity">
    <text evidence="4">Belongs to the BMT2 family.</text>
</comment>
<feature type="region of interest" description="Disordered" evidence="5">
    <location>
        <begin position="1"/>
        <end position="28"/>
    </location>
</feature>
<evidence type="ECO:0000256" key="3">
    <source>
        <dbReference type="ARBA" id="ARBA00022691"/>
    </source>
</evidence>
<evidence type="ECO:0000256" key="2">
    <source>
        <dbReference type="ARBA" id="ARBA00022679"/>
    </source>
</evidence>
<comment type="function">
    <text evidence="4">S-adenosyl-L-methionine-dependent methyltransferase that specifically methylates the N(1) position of an adenine present in helix 65 in 25S rRNA.</text>
</comment>
<reference evidence="6" key="1">
    <citation type="journal article" date="2020" name="Stud. Mycol.">
        <title>101 Dothideomycetes genomes: a test case for predicting lifestyles and emergence of pathogens.</title>
        <authorList>
            <person name="Haridas S."/>
            <person name="Albert R."/>
            <person name="Binder M."/>
            <person name="Bloem J."/>
            <person name="Labutti K."/>
            <person name="Salamov A."/>
            <person name="Andreopoulos B."/>
            <person name="Baker S."/>
            <person name="Barry K."/>
            <person name="Bills G."/>
            <person name="Bluhm B."/>
            <person name="Cannon C."/>
            <person name="Castanera R."/>
            <person name="Culley D."/>
            <person name="Daum C."/>
            <person name="Ezra D."/>
            <person name="Gonzalez J."/>
            <person name="Henrissat B."/>
            <person name="Kuo A."/>
            <person name="Liang C."/>
            <person name="Lipzen A."/>
            <person name="Lutzoni F."/>
            <person name="Magnuson J."/>
            <person name="Mondo S."/>
            <person name="Nolan M."/>
            <person name="Ohm R."/>
            <person name="Pangilinan J."/>
            <person name="Park H.-J."/>
            <person name="Ramirez L."/>
            <person name="Alfaro M."/>
            <person name="Sun H."/>
            <person name="Tritt A."/>
            <person name="Yoshinaga Y."/>
            <person name="Zwiers L.-H."/>
            <person name="Turgeon B."/>
            <person name="Goodwin S."/>
            <person name="Spatafora J."/>
            <person name="Crous P."/>
            <person name="Grigoriev I."/>
        </authorList>
    </citation>
    <scope>NUCLEOTIDE SEQUENCE</scope>
    <source>
        <strain evidence="6">CBS 113979</strain>
    </source>
</reference>
<comment type="subcellular location">
    <subcellularLocation>
        <location evidence="4">Nucleus</location>
        <location evidence="4">Nucleolus</location>
    </subcellularLocation>
</comment>
<name>A0A6G1GRQ3_9PEZI</name>
<evidence type="ECO:0000256" key="4">
    <source>
        <dbReference type="HAMAP-Rule" id="MF_03044"/>
    </source>
</evidence>
<dbReference type="SUPFAM" id="SSF53335">
    <property type="entry name" value="S-adenosyl-L-methionine-dependent methyltransferases"/>
    <property type="match status" value="1"/>
</dbReference>
<evidence type="ECO:0000256" key="1">
    <source>
        <dbReference type="ARBA" id="ARBA00022603"/>
    </source>
</evidence>
<dbReference type="InterPro" id="IPR021867">
    <property type="entry name" value="Bmt2/SAMTOR"/>
</dbReference>
<keyword evidence="1 4" id="KW-0489">Methyltransferase</keyword>
<dbReference type="InterPro" id="IPR029063">
    <property type="entry name" value="SAM-dependent_MTases_sf"/>
</dbReference>
<dbReference type="Pfam" id="PF11968">
    <property type="entry name" value="Bmt2"/>
    <property type="match status" value="1"/>
</dbReference>
<keyword evidence="7" id="KW-1185">Reference proteome</keyword>
<dbReference type="AlphaFoldDB" id="A0A6G1GRQ3"/>
<dbReference type="EC" id="2.1.1.-" evidence="4"/>
<protein>
    <recommendedName>
        <fullName evidence="4">25S rRNA adenine-N(1) methyltransferase</fullName>
        <ecNumber evidence="4">2.1.1.-</ecNumber>
    </recommendedName>
</protein>